<dbReference type="AlphaFoldDB" id="A0AAD9Z1N8"/>
<comment type="caution">
    <text evidence="2">The sequence shown here is derived from an EMBL/GenBank/DDBJ whole genome shotgun (WGS) entry which is preliminary data.</text>
</comment>
<accession>A0AAD9Z1N8</accession>
<name>A0AAD9Z1N8_9LECA</name>
<sequence>MRQGPSTNLAASKQYETPSYKFSYFAQNYVDSSSSSREADIACSRTNTIGPYIITGTLFNSRRLAATSSHRSINPAAAGQHSVTSIFAPYFINAGRNSPDADFVSTRHPTKARSPPTVGNKHTNPA</sequence>
<keyword evidence="3" id="KW-1185">Reference proteome</keyword>
<dbReference type="EMBL" id="JASNWA010000010">
    <property type="protein sequence ID" value="KAK3168337.1"/>
    <property type="molecule type" value="Genomic_DNA"/>
</dbReference>
<gene>
    <name evidence="2" type="ORF">OEA41_004784</name>
</gene>
<evidence type="ECO:0000256" key="1">
    <source>
        <dbReference type="SAM" id="MobiDB-lite"/>
    </source>
</evidence>
<evidence type="ECO:0000313" key="2">
    <source>
        <dbReference type="EMBL" id="KAK3168337.1"/>
    </source>
</evidence>
<protein>
    <submittedName>
        <fullName evidence="2">Uncharacterized protein</fullName>
    </submittedName>
</protein>
<organism evidence="2 3">
    <name type="scientific">Lepraria neglecta</name>
    <dbReference type="NCBI Taxonomy" id="209136"/>
    <lineage>
        <taxon>Eukaryota</taxon>
        <taxon>Fungi</taxon>
        <taxon>Dikarya</taxon>
        <taxon>Ascomycota</taxon>
        <taxon>Pezizomycotina</taxon>
        <taxon>Lecanoromycetes</taxon>
        <taxon>OSLEUM clade</taxon>
        <taxon>Lecanoromycetidae</taxon>
        <taxon>Lecanorales</taxon>
        <taxon>Lecanorineae</taxon>
        <taxon>Stereocaulaceae</taxon>
        <taxon>Lepraria</taxon>
    </lineage>
</organism>
<reference evidence="2" key="1">
    <citation type="submission" date="2022-11" db="EMBL/GenBank/DDBJ databases">
        <title>Chromosomal genome sequence assembly and mating type (MAT) locus characterization of the leprose asexual lichenized fungus Lepraria neglecta (Nyl.) Erichsen.</title>
        <authorList>
            <person name="Allen J.L."/>
            <person name="Pfeffer B."/>
        </authorList>
    </citation>
    <scope>NUCLEOTIDE SEQUENCE</scope>
    <source>
        <strain evidence="2">Allen 5258</strain>
    </source>
</reference>
<feature type="region of interest" description="Disordered" evidence="1">
    <location>
        <begin position="98"/>
        <end position="126"/>
    </location>
</feature>
<evidence type="ECO:0000313" key="3">
    <source>
        <dbReference type="Proteomes" id="UP001276659"/>
    </source>
</evidence>
<proteinExistence type="predicted"/>
<dbReference type="Proteomes" id="UP001276659">
    <property type="component" value="Unassembled WGS sequence"/>
</dbReference>